<reference evidence="2 3" key="1">
    <citation type="submission" date="2019-01" db="EMBL/GenBank/DDBJ databases">
        <title>A draft genome assembly of the solar-powered sea slug Elysia chlorotica.</title>
        <authorList>
            <person name="Cai H."/>
            <person name="Li Q."/>
            <person name="Fang X."/>
            <person name="Li J."/>
            <person name="Curtis N.E."/>
            <person name="Altenburger A."/>
            <person name="Shibata T."/>
            <person name="Feng M."/>
            <person name="Maeda T."/>
            <person name="Schwartz J.A."/>
            <person name="Shigenobu S."/>
            <person name="Lundholm N."/>
            <person name="Nishiyama T."/>
            <person name="Yang H."/>
            <person name="Hasebe M."/>
            <person name="Li S."/>
            <person name="Pierce S.K."/>
            <person name="Wang J."/>
        </authorList>
    </citation>
    <scope>NUCLEOTIDE SEQUENCE [LARGE SCALE GENOMIC DNA]</scope>
    <source>
        <strain evidence="2">EC2010</strain>
        <tissue evidence="2">Whole organism of an adult</tissue>
    </source>
</reference>
<protein>
    <submittedName>
        <fullName evidence="2">Uncharacterized protein</fullName>
    </submittedName>
</protein>
<dbReference type="OrthoDB" id="6158944at2759"/>
<feature type="compositionally biased region" description="Basic and acidic residues" evidence="1">
    <location>
        <begin position="374"/>
        <end position="386"/>
    </location>
</feature>
<dbReference type="EMBL" id="RQTK01000250">
    <property type="protein sequence ID" value="RUS83271.1"/>
    <property type="molecule type" value="Genomic_DNA"/>
</dbReference>
<keyword evidence="3" id="KW-1185">Reference proteome</keyword>
<feature type="region of interest" description="Disordered" evidence="1">
    <location>
        <begin position="841"/>
        <end position="962"/>
    </location>
</feature>
<feature type="compositionally biased region" description="Polar residues" evidence="1">
    <location>
        <begin position="609"/>
        <end position="626"/>
    </location>
</feature>
<feature type="compositionally biased region" description="Basic residues" evidence="1">
    <location>
        <begin position="340"/>
        <end position="349"/>
    </location>
</feature>
<feature type="compositionally biased region" description="Basic and acidic residues" evidence="1">
    <location>
        <begin position="588"/>
        <end position="608"/>
    </location>
</feature>
<feature type="compositionally biased region" description="Polar residues" evidence="1">
    <location>
        <begin position="355"/>
        <end position="365"/>
    </location>
</feature>
<feature type="compositionally biased region" description="Polar residues" evidence="1">
    <location>
        <begin position="771"/>
        <end position="787"/>
    </location>
</feature>
<sequence length="1010" mass="111803">MPKGALVSKLKLRTRSRSRSTNLDRESKCHPRIVSSKETNVFRSRRPKLIYCSTRSRSNYRFGRAQQLQLRSRSIPCRRKTVTKKYKCGRRMLKNTTPTYALSIVGKILYRRLKRNSLVDKGVNLVRKISSSSLFGWGGRMLKSAKDDSNNNNSTMLNKTDENIELLPVDGSFCAETVELNTNVNARTNSNTRQDLKQNISSRVGQAVKTSTFNSKKAKQKFRRMGRHRGLVARSMGKKRVRSLIRSDCSRKGKVMYRLGKKKKHRRQNVSLRSLRARVLSNLVTAESTTRTEDKDRSKSTVLPSLTNSLSGIQVLSKTELSKVKATEAPASQEEAPGTSKRKSRKWKTLLKLGNTVQAGHTSAQAPKKKRWERKMAEHTSREGQELPHSTSQSVSVSSEDEPKSMTPETSEWPSLAVSARTRAHAKDTATEIIMSRHNSAGGKAPRKGWADIPCKKNKDAAYASSTQQFKDKKKTDAEPGQEKKTWASVAAAGTSKCELITRKNSVNKQEQCVEPSSAIVPSGSGNLKKKKKKVDYSLAYTDRIWLTCQQSKKNALAENVYRKHRNDRKDLKISKRKGEPPSPRKKMLLDKRRDKNKEEKQVNEDKTSLSQTLIKGNILPSTSTGPFGEGGGLECTSSDQDSQGENICLVDNMPVVYTKKAGMIITLNESNHDRSSYKNINKCNNKMNRAGNSKTLPRSRCRRKTGIADCSEVCSDVSGTDLCSQLSSMTFQTPTASCCALERDAPGSSGAKQALSLNGQSCSFGTCKVSSSNGQSNASKTTQLDGANTKAKKVSLRYRALLRDGDGPLDARAVSDIQTRHRRADSLHDNKLATRATRRRLRTEQQNTTRISRRCPPNNAEMADSNKPLQGGSAEKRGQLQQKGEFRSSTTRRSCSRKIPKTPQELGCEAGTSRCYDTGQVNSVSSSASSGMDGAGQPADSNGTNNSHLVCPHNDPGELNNPQFSNLRKSSHANVLGPAVASSAPQLSEHDSSIRLELRSNLHTLDMNW</sequence>
<name>A0A3S1BL37_ELYCH</name>
<feature type="compositionally biased region" description="Basic and acidic residues" evidence="1">
    <location>
        <begin position="568"/>
        <end position="580"/>
    </location>
</feature>
<feature type="compositionally biased region" description="Polar residues" evidence="1">
    <location>
        <begin position="940"/>
        <end position="949"/>
    </location>
</feature>
<gene>
    <name evidence="2" type="ORF">EGW08_008951</name>
</gene>
<evidence type="ECO:0000313" key="3">
    <source>
        <dbReference type="Proteomes" id="UP000271974"/>
    </source>
</evidence>
<accession>A0A3S1BL37</accession>
<proteinExistence type="predicted"/>
<comment type="caution">
    <text evidence="2">The sequence shown here is derived from an EMBL/GenBank/DDBJ whole genome shotgun (WGS) entry which is preliminary data.</text>
</comment>
<feature type="region of interest" description="Disordered" evidence="1">
    <location>
        <begin position="567"/>
        <end position="639"/>
    </location>
</feature>
<dbReference type="Proteomes" id="UP000271974">
    <property type="component" value="Unassembled WGS sequence"/>
</dbReference>
<organism evidence="2 3">
    <name type="scientific">Elysia chlorotica</name>
    <name type="common">Eastern emerald elysia</name>
    <name type="synonym">Sea slug</name>
    <dbReference type="NCBI Taxonomy" id="188477"/>
    <lineage>
        <taxon>Eukaryota</taxon>
        <taxon>Metazoa</taxon>
        <taxon>Spiralia</taxon>
        <taxon>Lophotrochozoa</taxon>
        <taxon>Mollusca</taxon>
        <taxon>Gastropoda</taxon>
        <taxon>Heterobranchia</taxon>
        <taxon>Euthyneura</taxon>
        <taxon>Panpulmonata</taxon>
        <taxon>Sacoglossa</taxon>
        <taxon>Placobranchoidea</taxon>
        <taxon>Plakobranchidae</taxon>
        <taxon>Elysia</taxon>
    </lineage>
</organism>
<dbReference type="AlphaFoldDB" id="A0A3S1BL37"/>
<feature type="region of interest" description="Disordered" evidence="1">
    <location>
        <begin position="771"/>
        <end position="791"/>
    </location>
</feature>
<feature type="region of interest" description="Disordered" evidence="1">
    <location>
        <begin position="462"/>
        <end position="486"/>
    </location>
</feature>
<feature type="compositionally biased region" description="Basic and acidic residues" evidence="1">
    <location>
        <begin position="470"/>
        <end position="486"/>
    </location>
</feature>
<evidence type="ECO:0000256" key="1">
    <source>
        <dbReference type="SAM" id="MobiDB-lite"/>
    </source>
</evidence>
<evidence type="ECO:0000313" key="2">
    <source>
        <dbReference type="EMBL" id="RUS83271.1"/>
    </source>
</evidence>
<feature type="region of interest" description="Disordered" evidence="1">
    <location>
        <begin position="323"/>
        <end position="427"/>
    </location>
</feature>